<reference evidence="5 6" key="1">
    <citation type="submission" date="2024-06" db="EMBL/GenBank/DDBJ databases">
        <title>Sorghum-associated microbial communities from plants grown in Nebraska, USA.</title>
        <authorList>
            <person name="Schachtman D."/>
        </authorList>
    </citation>
    <scope>NUCLEOTIDE SEQUENCE [LARGE SCALE GENOMIC DNA]</scope>
    <source>
        <strain evidence="5 6">1757</strain>
    </source>
</reference>
<name>A0ABV2Q1I8_9GAMM</name>
<keyword evidence="2" id="KW-0732">Signal</keyword>
<dbReference type="Pfam" id="PF20148">
    <property type="entry name" value="DUF6531"/>
    <property type="match status" value="1"/>
</dbReference>
<gene>
    <name evidence="5" type="ORF">ABIE04_003552</name>
</gene>
<evidence type="ECO:0000256" key="2">
    <source>
        <dbReference type="SAM" id="SignalP"/>
    </source>
</evidence>
<feature type="domain" description="Teneurin-like YD-shell" evidence="4">
    <location>
        <begin position="701"/>
        <end position="782"/>
    </location>
</feature>
<keyword evidence="1" id="KW-0677">Repeat</keyword>
<dbReference type="InterPro" id="IPR006530">
    <property type="entry name" value="YD"/>
</dbReference>
<evidence type="ECO:0000259" key="4">
    <source>
        <dbReference type="Pfam" id="PF25023"/>
    </source>
</evidence>
<dbReference type="InterPro" id="IPR056823">
    <property type="entry name" value="TEN-like_YD-shell"/>
</dbReference>
<dbReference type="EMBL" id="JBEPSD010000007">
    <property type="protein sequence ID" value="MET4571168.1"/>
    <property type="molecule type" value="Genomic_DNA"/>
</dbReference>
<proteinExistence type="predicted"/>
<dbReference type="SUPFAM" id="SSF49265">
    <property type="entry name" value="Fibronectin type III"/>
    <property type="match status" value="1"/>
</dbReference>
<protein>
    <submittedName>
        <fullName evidence="5">YD repeat-containing protein</fullName>
    </submittedName>
</protein>
<accession>A0ABV2Q1I8</accession>
<dbReference type="Gene3D" id="2.180.10.10">
    <property type="entry name" value="RHS repeat-associated core"/>
    <property type="match status" value="1"/>
</dbReference>
<dbReference type="PANTHER" id="PTHR32305">
    <property type="match status" value="1"/>
</dbReference>
<organism evidence="5 6">
    <name type="scientific">Rhodanobacter soli</name>
    <dbReference type="NCBI Taxonomy" id="590609"/>
    <lineage>
        <taxon>Bacteria</taxon>
        <taxon>Pseudomonadati</taxon>
        <taxon>Pseudomonadota</taxon>
        <taxon>Gammaproteobacteria</taxon>
        <taxon>Lysobacterales</taxon>
        <taxon>Rhodanobacteraceae</taxon>
        <taxon>Rhodanobacter</taxon>
    </lineage>
</organism>
<dbReference type="InterPro" id="IPR036116">
    <property type="entry name" value="FN3_sf"/>
</dbReference>
<dbReference type="InterPro" id="IPR050708">
    <property type="entry name" value="T6SS_VgrG/RHS"/>
</dbReference>
<dbReference type="Gene3D" id="2.60.40.10">
    <property type="entry name" value="Immunoglobulins"/>
    <property type="match status" value="3"/>
</dbReference>
<feature type="chain" id="PRO_5046239388" evidence="2">
    <location>
        <begin position="28"/>
        <end position="1205"/>
    </location>
</feature>
<dbReference type="InterPro" id="IPR031325">
    <property type="entry name" value="RHS_repeat"/>
</dbReference>
<comment type="caution">
    <text evidence="5">The sequence shown here is derived from an EMBL/GenBank/DDBJ whole genome shotgun (WGS) entry which is preliminary data.</text>
</comment>
<dbReference type="RefSeq" id="WP_354553263.1">
    <property type="nucleotide sequence ID" value="NZ_JBEPSD010000007.1"/>
</dbReference>
<dbReference type="Gene3D" id="3.90.930.1">
    <property type="match status" value="1"/>
</dbReference>
<dbReference type="NCBIfam" id="TIGR01643">
    <property type="entry name" value="YD_repeat_2x"/>
    <property type="match status" value="1"/>
</dbReference>
<dbReference type="InterPro" id="IPR013783">
    <property type="entry name" value="Ig-like_fold"/>
</dbReference>
<sequence>MLHAKARLGTAFLLTSLLTALSGMASAEDGAGTPIKLIDWYTGRSAVLLPGQSITMSGTYYTYTTQGEVTASTASFTSSGVTVTGGYSAPSSVDGPQTIAGLPITSAATRHFGQGERYVPVSKATPNSDPSGCSGKAGEPIVMSTGAKVETYTDFVLPGEMGLQYQRFYTSNYFNHLTAQAAWSDTFSYALDDTCLTNPTNGTACKQVMITRPNGSDLVFINTASVSAPIYVEQSGGVATLVLNANGTYTLQDEDGTTQVYTSDAPDANGVVHALGAIQSIMDASGVGWTFSYAADGSQVITHTNGQSITKRFPSSNTMTVTDPAGHVFTYTLTGVNNNFASVTYPGAPATTIAYQYAGTSNNNKLTEVDYNGVPYAYTTYASNGAYGSYGSANGTYYADGSQATSLTYGTTNNTPTVTVTNALGHTQVNTYGATVASNGDAVLALTSTSDNAVADCGATEHTRAYDSNGNLSQTVDNNGNVHTYSYATNGQLQTETEASGTSQARTTNYVWDSTQQLNRLLSVTVEGWSKTAYAYNAQNRLASVAVTNLSGNGTANQTLTTTYNYTLYANGMVHTMSVTHPSPSGSDTEVYTYDTLGNLASLANGLGQTTSYSNYNGLGEPGHVVGPNGDVTDYVYDARGRKQTKTTYPNGTAANWQYTYDGFGLLYTLTTPDNEITTWNRDAEMRVQTITHNDKDGTSTETFGYDPNGDVTSHVVTRGGVTSLSESVLYDALGRVYQKQGQHGQTLTYGYDGNGNVLTITDAAGHSTVNTYDHLDRLTQTVESGGASPAMPTTAPAINVPSDSTSGAYTVSWSSITGATYYVLQERVGGGGWSTVQSTSAISWSPTGKTTNTYGYQVKACNATGCSPWSTTGTINVVIPTAPTNAPNLTVPGNSANGNYAVSWTSVANTSTYNLQEQVNGGSWSAIQNSTSLSWSVNGKTSATYGYRVQACNAIGCGPWSNTGTMVVAWPPIPGTPAISVPRYNYNGGYTVTWNAVSNAANYPLYQSINGGGWTLIQNNTSTSRTVSGEGDGTYSYLVSACDISGCSTQTGGTVTVTIPTPIAINGQTYWGTNILSSGSGNEGIGFDIAGGNTWEVFHTKPGNAHIVLASGGLPYGAVTVQYTWTDAGVPSGYTDALGSITSNGASSPVSVSGNPSTMYLTGTFNINGDHAHQYHLRVDFFNAAGVNVSSSTGTLVGEVTGNQ</sequence>
<feature type="domain" description="DUF6531" evidence="3">
    <location>
        <begin position="138"/>
        <end position="192"/>
    </location>
</feature>
<dbReference type="Pfam" id="PF05593">
    <property type="entry name" value="RHS_repeat"/>
    <property type="match status" value="1"/>
</dbReference>
<dbReference type="PANTHER" id="PTHR32305:SF15">
    <property type="entry name" value="PROTEIN RHSA-RELATED"/>
    <property type="match status" value="1"/>
</dbReference>
<dbReference type="InterPro" id="IPR045351">
    <property type="entry name" value="DUF6531"/>
</dbReference>
<dbReference type="Pfam" id="PF25023">
    <property type="entry name" value="TEN_YD-shell"/>
    <property type="match status" value="1"/>
</dbReference>
<dbReference type="Proteomes" id="UP001549251">
    <property type="component" value="Unassembled WGS sequence"/>
</dbReference>
<evidence type="ECO:0000259" key="3">
    <source>
        <dbReference type="Pfam" id="PF20148"/>
    </source>
</evidence>
<evidence type="ECO:0000256" key="1">
    <source>
        <dbReference type="ARBA" id="ARBA00022737"/>
    </source>
</evidence>
<evidence type="ECO:0000313" key="5">
    <source>
        <dbReference type="EMBL" id="MET4571168.1"/>
    </source>
</evidence>
<feature type="signal peptide" evidence="2">
    <location>
        <begin position="1"/>
        <end position="27"/>
    </location>
</feature>
<keyword evidence="6" id="KW-1185">Reference proteome</keyword>
<evidence type="ECO:0000313" key="6">
    <source>
        <dbReference type="Proteomes" id="UP001549251"/>
    </source>
</evidence>